<name>A0A1H2NTZ6_9PSED</name>
<evidence type="ECO:0000256" key="1">
    <source>
        <dbReference type="SAM" id="SignalP"/>
    </source>
</evidence>
<gene>
    <name evidence="2" type="ORF">SAMN05216202_4598</name>
</gene>
<dbReference type="PANTHER" id="PTHR34700:SF4">
    <property type="entry name" value="PHAGE-LIKE ELEMENT PBSX PROTEIN XKDP"/>
    <property type="match status" value="1"/>
</dbReference>
<organism evidence="2 3">
    <name type="scientific">Pseudomonas mucidolens</name>
    <dbReference type="NCBI Taxonomy" id="46679"/>
    <lineage>
        <taxon>Bacteria</taxon>
        <taxon>Pseudomonadati</taxon>
        <taxon>Pseudomonadota</taxon>
        <taxon>Gammaproteobacteria</taxon>
        <taxon>Pseudomonadales</taxon>
        <taxon>Pseudomonadaceae</taxon>
        <taxon>Pseudomonas</taxon>
    </lineage>
</organism>
<evidence type="ECO:0008006" key="4">
    <source>
        <dbReference type="Google" id="ProtNLM"/>
    </source>
</evidence>
<sequence length="266" mass="28351">MRKSLLIVLLCAQAVTANVPGSSKASYPQSPRPLDSQTQRAIRVFLLHNRMLDTPQLLDTAPYVVAAQAGRVLGANGERIYARGALSPAQPSYAIVRQGKVFTDPVSQELLGINLDDIGTARFVAAGDVTTLAVLRVTQEIRTGDRLVGAQPSPDLSTLLVSAPAPGLTGRIIDVPRGVTRIGVLDAVILNKGRRDGLQDGHLLAVTKAGETVRDTVSGVPVQIPEEYAGTLLVFRTYEKLSYGLVLSAIRPLAVMDRFQSPAPAQ</sequence>
<dbReference type="EMBL" id="LT629802">
    <property type="protein sequence ID" value="SDV08555.1"/>
    <property type="molecule type" value="Genomic_DNA"/>
</dbReference>
<dbReference type="STRING" id="46679.SAMN05216202_4598"/>
<evidence type="ECO:0000313" key="2">
    <source>
        <dbReference type="EMBL" id="SDV08555.1"/>
    </source>
</evidence>
<accession>A0A1H2NTZ6</accession>
<dbReference type="Proteomes" id="UP000198600">
    <property type="component" value="Chromosome I"/>
</dbReference>
<dbReference type="InterPro" id="IPR052196">
    <property type="entry name" value="Bact_Kbp"/>
</dbReference>
<dbReference type="RefSeq" id="WP_084378391.1">
    <property type="nucleotide sequence ID" value="NZ_LS483433.1"/>
</dbReference>
<feature type="chain" id="PRO_5030027756" description="Peptidoglycan-binding protein" evidence="1">
    <location>
        <begin position="18"/>
        <end position="266"/>
    </location>
</feature>
<feature type="signal peptide" evidence="1">
    <location>
        <begin position="1"/>
        <end position="17"/>
    </location>
</feature>
<proteinExistence type="predicted"/>
<evidence type="ECO:0000313" key="3">
    <source>
        <dbReference type="Proteomes" id="UP000198600"/>
    </source>
</evidence>
<dbReference type="AlphaFoldDB" id="A0A1H2NTZ6"/>
<protein>
    <recommendedName>
        <fullName evidence="4">Peptidoglycan-binding protein</fullName>
    </recommendedName>
</protein>
<keyword evidence="1" id="KW-0732">Signal</keyword>
<dbReference type="OrthoDB" id="9765158at2"/>
<dbReference type="PANTHER" id="PTHR34700">
    <property type="entry name" value="POTASSIUM BINDING PROTEIN KBP"/>
    <property type="match status" value="1"/>
</dbReference>
<reference evidence="3" key="1">
    <citation type="submission" date="2016-10" db="EMBL/GenBank/DDBJ databases">
        <authorList>
            <person name="Varghese N."/>
            <person name="Submissions S."/>
        </authorList>
    </citation>
    <scope>NUCLEOTIDE SEQUENCE [LARGE SCALE GENOMIC DNA]</scope>
    <source>
        <strain evidence="3">LMG 2223</strain>
    </source>
</reference>
<keyword evidence="3" id="KW-1185">Reference proteome</keyword>